<proteinExistence type="predicted"/>
<sequence>MLLIGVIMIVESDEDANVESIIRGWSAVTVAICVGIHSNSCRRQSHRDFLFKGTLICMIPIDILLLFIFKHITCDGLALELLSQMTTINDVISFASLHSVSKQSSAVPLIGTNLKPLVTHSRLLLLGSTMTAEVCFMSIKDTAVLYTSCAASLCLIIRFFLLYHNTMFYVEIIHSQSIRPHQLEEIVVPHVVLINAL</sequence>
<reference evidence="3" key="1">
    <citation type="submission" date="2016-11" db="UniProtKB">
        <authorList>
            <consortium name="WormBaseParasite"/>
        </authorList>
    </citation>
    <scope>IDENTIFICATION</scope>
</reference>
<keyword evidence="1" id="KW-1133">Transmembrane helix</keyword>
<accession>A0A1I7WVJ1</accession>
<feature type="transmembrane region" description="Helical" evidence="1">
    <location>
        <begin position="49"/>
        <end position="69"/>
    </location>
</feature>
<keyword evidence="1" id="KW-0472">Membrane</keyword>
<keyword evidence="1" id="KW-0812">Transmembrane</keyword>
<evidence type="ECO:0000256" key="1">
    <source>
        <dbReference type="SAM" id="Phobius"/>
    </source>
</evidence>
<organism evidence="2 3">
    <name type="scientific">Heterorhabditis bacteriophora</name>
    <name type="common">Entomopathogenic nematode worm</name>
    <dbReference type="NCBI Taxonomy" id="37862"/>
    <lineage>
        <taxon>Eukaryota</taxon>
        <taxon>Metazoa</taxon>
        <taxon>Ecdysozoa</taxon>
        <taxon>Nematoda</taxon>
        <taxon>Chromadorea</taxon>
        <taxon>Rhabditida</taxon>
        <taxon>Rhabditina</taxon>
        <taxon>Rhabditomorpha</taxon>
        <taxon>Strongyloidea</taxon>
        <taxon>Heterorhabditidae</taxon>
        <taxon>Heterorhabditis</taxon>
    </lineage>
</organism>
<dbReference type="Proteomes" id="UP000095283">
    <property type="component" value="Unplaced"/>
</dbReference>
<name>A0A1I7WVJ1_HETBA</name>
<keyword evidence="2" id="KW-1185">Reference proteome</keyword>
<feature type="transmembrane region" description="Helical" evidence="1">
    <location>
        <begin position="143"/>
        <end position="163"/>
    </location>
</feature>
<dbReference type="WBParaSite" id="Hba_09185">
    <property type="protein sequence ID" value="Hba_09185"/>
    <property type="gene ID" value="Hba_09185"/>
</dbReference>
<protein>
    <submittedName>
        <fullName evidence="3">Transmembrane protein</fullName>
    </submittedName>
</protein>
<dbReference type="AlphaFoldDB" id="A0A1I7WVJ1"/>
<evidence type="ECO:0000313" key="2">
    <source>
        <dbReference type="Proteomes" id="UP000095283"/>
    </source>
</evidence>
<evidence type="ECO:0000313" key="3">
    <source>
        <dbReference type="WBParaSite" id="Hba_09185"/>
    </source>
</evidence>